<sequence>MGKSTGKFTLHTCTFEGERVMQAVHGLRNAASQWYRWNLELTDRDCVYYWKYDGTFDGVKATQQLVLNANIEIRKRFALACKYCLKENILNLWTEMEASGKTENLETPFNSMAHFWVRWIRDESRVPWRQAAAEFLNDSLDYYVDARLSAFVPSLRPEERKKFVLSLKSADLDDYLLCLHCNDERRGRSNTDAEPF</sequence>
<keyword evidence="2" id="KW-1185">Reference proteome</keyword>
<evidence type="ECO:0000313" key="2">
    <source>
        <dbReference type="Proteomes" id="UP000499080"/>
    </source>
</evidence>
<protein>
    <submittedName>
        <fullName evidence="1">Uncharacterized protein</fullName>
    </submittedName>
</protein>
<dbReference type="OrthoDB" id="6443573at2759"/>
<dbReference type="AlphaFoldDB" id="A0A4Y2Q3Y8"/>
<dbReference type="Proteomes" id="UP000499080">
    <property type="component" value="Unassembled WGS sequence"/>
</dbReference>
<evidence type="ECO:0000313" key="1">
    <source>
        <dbReference type="EMBL" id="GBN58269.1"/>
    </source>
</evidence>
<dbReference type="EMBL" id="BGPR01012903">
    <property type="protein sequence ID" value="GBN58269.1"/>
    <property type="molecule type" value="Genomic_DNA"/>
</dbReference>
<comment type="caution">
    <text evidence="1">The sequence shown here is derived from an EMBL/GenBank/DDBJ whole genome shotgun (WGS) entry which is preliminary data.</text>
</comment>
<name>A0A4Y2Q3Y8_ARAVE</name>
<accession>A0A4Y2Q3Y8</accession>
<organism evidence="1 2">
    <name type="scientific">Araneus ventricosus</name>
    <name type="common">Orbweaver spider</name>
    <name type="synonym">Epeira ventricosa</name>
    <dbReference type="NCBI Taxonomy" id="182803"/>
    <lineage>
        <taxon>Eukaryota</taxon>
        <taxon>Metazoa</taxon>
        <taxon>Ecdysozoa</taxon>
        <taxon>Arthropoda</taxon>
        <taxon>Chelicerata</taxon>
        <taxon>Arachnida</taxon>
        <taxon>Araneae</taxon>
        <taxon>Araneomorphae</taxon>
        <taxon>Entelegynae</taxon>
        <taxon>Araneoidea</taxon>
        <taxon>Araneidae</taxon>
        <taxon>Araneus</taxon>
    </lineage>
</organism>
<proteinExistence type="predicted"/>
<gene>
    <name evidence="1" type="ORF">AVEN_45843_1</name>
</gene>
<reference evidence="1 2" key="1">
    <citation type="journal article" date="2019" name="Sci. Rep.">
        <title>Orb-weaving spider Araneus ventricosus genome elucidates the spidroin gene catalogue.</title>
        <authorList>
            <person name="Kono N."/>
            <person name="Nakamura H."/>
            <person name="Ohtoshi R."/>
            <person name="Moran D.A.P."/>
            <person name="Shinohara A."/>
            <person name="Yoshida Y."/>
            <person name="Fujiwara M."/>
            <person name="Mori M."/>
            <person name="Tomita M."/>
            <person name="Arakawa K."/>
        </authorList>
    </citation>
    <scope>NUCLEOTIDE SEQUENCE [LARGE SCALE GENOMIC DNA]</scope>
</reference>